<dbReference type="GO" id="GO:0005524">
    <property type="term" value="F:ATP binding"/>
    <property type="evidence" value="ECO:0007669"/>
    <property type="project" value="UniProtKB-KW"/>
</dbReference>
<protein>
    <submittedName>
        <fullName evidence="14">Uncharacterized protein</fullName>
    </submittedName>
</protein>
<name>A0AAD4J914_PERFH</name>
<evidence type="ECO:0000256" key="6">
    <source>
        <dbReference type="ARBA" id="ARBA00022667"/>
    </source>
</evidence>
<evidence type="ECO:0000256" key="10">
    <source>
        <dbReference type="ARBA" id="ARBA00022840"/>
    </source>
</evidence>
<evidence type="ECO:0000259" key="12">
    <source>
        <dbReference type="Pfam" id="PF00931"/>
    </source>
</evidence>
<organism evidence="14 15">
    <name type="scientific">Perilla frutescens var. hirtella</name>
    <name type="common">Perilla citriodora</name>
    <name type="synonym">Perilla setoyensis</name>
    <dbReference type="NCBI Taxonomy" id="608512"/>
    <lineage>
        <taxon>Eukaryota</taxon>
        <taxon>Viridiplantae</taxon>
        <taxon>Streptophyta</taxon>
        <taxon>Embryophyta</taxon>
        <taxon>Tracheophyta</taxon>
        <taxon>Spermatophyta</taxon>
        <taxon>Magnoliopsida</taxon>
        <taxon>eudicotyledons</taxon>
        <taxon>Gunneridae</taxon>
        <taxon>Pentapetalae</taxon>
        <taxon>asterids</taxon>
        <taxon>lamiids</taxon>
        <taxon>Lamiales</taxon>
        <taxon>Lamiaceae</taxon>
        <taxon>Nepetoideae</taxon>
        <taxon>Elsholtzieae</taxon>
        <taxon>Perilla</taxon>
    </lineage>
</organism>
<evidence type="ECO:0000256" key="11">
    <source>
        <dbReference type="SAM" id="Coils"/>
    </source>
</evidence>
<keyword evidence="15" id="KW-1185">Reference proteome</keyword>
<dbReference type="InterPro" id="IPR036388">
    <property type="entry name" value="WH-like_DNA-bd_sf"/>
</dbReference>
<evidence type="ECO:0000256" key="4">
    <source>
        <dbReference type="ARBA" id="ARBA00022490"/>
    </source>
</evidence>
<dbReference type="InterPro" id="IPR044974">
    <property type="entry name" value="Disease_R_plants"/>
</dbReference>
<dbReference type="SUPFAM" id="SSF52540">
    <property type="entry name" value="P-loop containing nucleoside triphosphate hydrolases"/>
    <property type="match status" value="1"/>
</dbReference>
<proteinExistence type="inferred from homology"/>
<dbReference type="InterPro" id="IPR027417">
    <property type="entry name" value="P-loop_NTPase"/>
</dbReference>
<keyword evidence="6" id="KW-0381">Hypersensitive response</keyword>
<keyword evidence="5" id="KW-0433">Leucine-rich repeat</keyword>
<dbReference type="PANTHER" id="PTHR23155:SF1152">
    <property type="entry name" value="AAA+ ATPASE DOMAIN-CONTAINING PROTEIN"/>
    <property type="match status" value="1"/>
</dbReference>
<comment type="function">
    <text evidence="1">Confers resistance to late blight (Phytophthora infestans) races carrying the avirulence gene Avr1. Resistance proteins guard the plant against pathogens that contain an appropriate avirulence protein via an indirect interaction with this avirulence protein. That triggers a defense system including the hypersensitive response, which restricts the pathogen growth.</text>
</comment>
<keyword evidence="11" id="KW-0175">Coiled coil</keyword>
<dbReference type="GO" id="GO:0005737">
    <property type="term" value="C:cytoplasm"/>
    <property type="evidence" value="ECO:0007669"/>
    <property type="project" value="UniProtKB-SubCell"/>
</dbReference>
<dbReference type="EMBL" id="SDAM02000109">
    <property type="protein sequence ID" value="KAH6829423.1"/>
    <property type="molecule type" value="Genomic_DNA"/>
</dbReference>
<dbReference type="Gene3D" id="3.40.50.300">
    <property type="entry name" value="P-loop containing nucleotide triphosphate hydrolases"/>
    <property type="match status" value="1"/>
</dbReference>
<feature type="coiled-coil region" evidence="11">
    <location>
        <begin position="417"/>
        <end position="444"/>
    </location>
</feature>
<evidence type="ECO:0000256" key="1">
    <source>
        <dbReference type="ARBA" id="ARBA00002074"/>
    </source>
</evidence>
<dbReference type="Proteomes" id="UP001190926">
    <property type="component" value="Unassembled WGS sequence"/>
</dbReference>
<evidence type="ECO:0000313" key="14">
    <source>
        <dbReference type="EMBL" id="KAH6829423.1"/>
    </source>
</evidence>
<dbReference type="SUPFAM" id="SSF52058">
    <property type="entry name" value="L domain-like"/>
    <property type="match status" value="1"/>
</dbReference>
<dbReference type="GO" id="GO:0009626">
    <property type="term" value="P:plant-type hypersensitive response"/>
    <property type="evidence" value="ECO:0007669"/>
    <property type="project" value="UniProtKB-KW"/>
</dbReference>
<dbReference type="Gene3D" id="1.10.8.430">
    <property type="entry name" value="Helical domain of apoptotic protease-activating factors"/>
    <property type="match status" value="1"/>
</dbReference>
<evidence type="ECO:0000256" key="8">
    <source>
        <dbReference type="ARBA" id="ARBA00022741"/>
    </source>
</evidence>
<dbReference type="GO" id="GO:0043531">
    <property type="term" value="F:ADP binding"/>
    <property type="evidence" value="ECO:0007669"/>
    <property type="project" value="InterPro"/>
</dbReference>
<evidence type="ECO:0000256" key="9">
    <source>
        <dbReference type="ARBA" id="ARBA00022821"/>
    </source>
</evidence>
<sequence length="849" mass="97206">MAAYAALLSLARTTDTDRNQCKHLFPTDAEGTVRSIHDYVNFLLLFFKEFPEKVKRWECKIRDVAYKTEDIIEIFIWQRIQSRHEARDPSRMIKLADQLGNVAEEIGLIAGEVMEERPDHLPAAAISSSLRLSSNGDDEAIGLHDDLLAIKERLCGQSSDLQVIPIVGMAGIGKTTLARAVYDDSLVVEHFEVRAWVTVSQDCRKFVLGLVESMNLAGEQMLGDEFDETEVALKVFKNLYGRRYLVVMDDVWSTEVWDEVRNMFPDEYNGSRIMLTTRLLDVAAYPDSNSTLHEMQFLNDYQSWTLLQKKVFTNSNCPAELEEVGKKIGRSCAGLPLAVVLVAGFLSAVNETRASWEEIAENVNTVVEMELEDILSLSYTHLPHHLRPCFLFIGGFPEDANIHASTLVKLWVAEGLLRHENGCCKSLEEEAEEYLEELVKRNLVIVTSRKSNGRIKSCSLHDMVRDMCIRKAGEEKFLRVMESRVVPPQGMMNERRISFNRSDVHSIWGPTIRTVLCFRLQSLPSCWPEFLQHSRLVRVLNAAGNHHNGLLLPSQLFELFHLTYLALVGSFKIPSAISNLVNLQTLIIRSAFPQRKRVWRDDKNASPNSLPLEIWRMRQLRHVAFCYPYILPHPPDGSNLPLENLQTLSPVQNLVWNEKILQMIPNVKRLRLVYTLNQECHLHHLNYLHQLENLGVTGCHIFSWKGKNPIFPRTLKKLSLVGGGFPWKDMAIVGSLPNLQVLKLLDYACDDHCGMWEIGDEEFPQLKFLLIDRSPLRQWKTRNSPFPRLECLVLRFCWSLIEIPESIGEIPTLELIEVDYRNKSLVDSAKHIKENQQTYGNYSLQVRLV</sequence>
<keyword evidence="7" id="KW-0677">Repeat</keyword>
<dbReference type="FunFam" id="3.40.50.300:FF:001091">
    <property type="entry name" value="Probable disease resistance protein At1g61300"/>
    <property type="match status" value="1"/>
</dbReference>
<dbReference type="PRINTS" id="PR00364">
    <property type="entry name" value="DISEASERSIST"/>
</dbReference>
<evidence type="ECO:0000256" key="7">
    <source>
        <dbReference type="ARBA" id="ARBA00022737"/>
    </source>
</evidence>
<dbReference type="Gene3D" id="3.80.10.10">
    <property type="entry name" value="Ribonuclease Inhibitor"/>
    <property type="match status" value="1"/>
</dbReference>
<keyword evidence="10" id="KW-0067">ATP-binding</keyword>
<keyword evidence="4" id="KW-0963">Cytoplasm</keyword>
<accession>A0AAD4J914</accession>
<comment type="subcellular location">
    <subcellularLocation>
        <location evidence="2">Cytoplasm</location>
    </subcellularLocation>
</comment>
<evidence type="ECO:0000256" key="5">
    <source>
        <dbReference type="ARBA" id="ARBA00022614"/>
    </source>
</evidence>
<dbReference type="Pfam" id="PF23559">
    <property type="entry name" value="WHD_DRP"/>
    <property type="match status" value="1"/>
</dbReference>
<dbReference type="InterPro" id="IPR042197">
    <property type="entry name" value="Apaf_helical"/>
</dbReference>
<reference evidence="14 15" key="1">
    <citation type="journal article" date="2021" name="Nat. Commun.">
        <title>Incipient diploidization of the medicinal plant Perilla within 10,000 years.</title>
        <authorList>
            <person name="Zhang Y."/>
            <person name="Shen Q."/>
            <person name="Leng L."/>
            <person name="Zhang D."/>
            <person name="Chen S."/>
            <person name="Shi Y."/>
            <person name="Ning Z."/>
            <person name="Chen S."/>
        </authorList>
    </citation>
    <scope>NUCLEOTIDE SEQUENCE [LARGE SCALE GENOMIC DNA]</scope>
    <source>
        <strain evidence="15">cv. PC099</strain>
    </source>
</reference>
<dbReference type="Gene3D" id="1.10.10.10">
    <property type="entry name" value="Winged helix-like DNA-binding domain superfamily/Winged helix DNA-binding domain"/>
    <property type="match status" value="1"/>
</dbReference>
<dbReference type="Gene3D" id="1.20.5.4130">
    <property type="match status" value="1"/>
</dbReference>
<evidence type="ECO:0000313" key="15">
    <source>
        <dbReference type="Proteomes" id="UP001190926"/>
    </source>
</evidence>
<evidence type="ECO:0000256" key="2">
    <source>
        <dbReference type="ARBA" id="ARBA00004496"/>
    </source>
</evidence>
<comment type="caution">
    <text evidence="14">The sequence shown here is derived from an EMBL/GenBank/DDBJ whole genome shotgun (WGS) entry which is preliminary data.</text>
</comment>
<dbReference type="PANTHER" id="PTHR23155">
    <property type="entry name" value="DISEASE RESISTANCE PROTEIN RP"/>
    <property type="match status" value="1"/>
</dbReference>
<feature type="domain" description="NB-ARC" evidence="12">
    <location>
        <begin position="147"/>
        <end position="316"/>
    </location>
</feature>
<evidence type="ECO:0000259" key="13">
    <source>
        <dbReference type="Pfam" id="PF23559"/>
    </source>
</evidence>
<evidence type="ECO:0000256" key="3">
    <source>
        <dbReference type="ARBA" id="ARBA00008894"/>
    </source>
</evidence>
<feature type="domain" description="Disease resistance protein winged helix" evidence="13">
    <location>
        <begin position="396"/>
        <end position="467"/>
    </location>
</feature>
<keyword evidence="9" id="KW-0611">Plant defense</keyword>
<dbReference type="InterPro" id="IPR032675">
    <property type="entry name" value="LRR_dom_sf"/>
</dbReference>
<comment type="similarity">
    <text evidence="3">Belongs to the disease resistance NB-LRR family.</text>
</comment>
<dbReference type="InterPro" id="IPR002182">
    <property type="entry name" value="NB-ARC"/>
</dbReference>
<dbReference type="FunFam" id="1.10.10.10:FF:000322">
    <property type="entry name" value="Probable disease resistance protein At1g63360"/>
    <property type="match status" value="1"/>
</dbReference>
<gene>
    <name evidence="14" type="ORF">C2S53_018441</name>
</gene>
<dbReference type="InterPro" id="IPR058922">
    <property type="entry name" value="WHD_DRP"/>
</dbReference>
<dbReference type="GO" id="GO:0051607">
    <property type="term" value="P:defense response to virus"/>
    <property type="evidence" value="ECO:0007669"/>
    <property type="project" value="UniProtKB-ARBA"/>
</dbReference>
<dbReference type="AlphaFoldDB" id="A0AAD4J914"/>
<keyword evidence="8" id="KW-0547">Nucleotide-binding</keyword>
<dbReference type="Pfam" id="PF00931">
    <property type="entry name" value="NB-ARC"/>
    <property type="match status" value="1"/>
</dbReference>